<reference evidence="1 2" key="1">
    <citation type="submission" date="2021-02" db="EMBL/GenBank/DDBJ databases">
        <title>De Novo genome assembly of isolated myxobacteria.</title>
        <authorList>
            <person name="Stevens D.C."/>
        </authorList>
    </citation>
    <scope>NUCLEOTIDE SEQUENCE [LARGE SCALE GENOMIC DNA]</scope>
    <source>
        <strain evidence="2">SCPEA02</strain>
    </source>
</reference>
<dbReference type="InterPro" id="IPR024079">
    <property type="entry name" value="MetalloPept_cat_dom_sf"/>
</dbReference>
<keyword evidence="2" id="KW-1185">Reference proteome</keyword>
<gene>
    <name evidence="1" type="ORF">JY651_23425</name>
</gene>
<evidence type="ECO:0000313" key="1">
    <source>
        <dbReference type="EMBL" id="QSQ27677.1"/>
    </source>
</evidence>
<dbReference type="EMBL" id="CP071090">
    <property type="protein sequence ID" value="QSQ27677.1"/>
    <property type="molecule type" value="Genomic_DNA"/>
</dbReference>
<dbReference type="Proteomes" id="UP000662747">
    <property type="component" value="Chromosome"/>
</dbReference>
<dbReference type="Gene3D" id="3.40.390.10">
    <property type="entry name" value="Collagenase (Catalytic Domain)"/>
    <property type="match status" value="1"/>
</dbReference>
<proteinExistence type="predicted"/>
<sequence>MVELGGQSPSPGTQCFLTVHNYIGITDDACVDEFTPGQGARMDNMALMYR</sequence>
<protein>
    <submittedName>
        <fullName evidence="1">Uncharacterized protein</fullName>
    </submittedName>
</protein>
<organism evidence="1 2">
    <name type="scientific">Pyxidicoccus parkwayensis</name>
    <dbReference type="NCBI Taxonomy" id="2813578"/>
    <lineage>
        <taxon>Bacteria</taxon>
        <taxon>Pseudomonadati</taxon>
        <taxon>Myxococcota</taxon>
        <taxon>Myxococcia</taxon>
        <taxon>Myxococcales</taxon>
        <taxon>Cystobacterineae</taxon>
        <taxon>Myxococcaceae</taxon>
        <taxon>Pyxidicoccus</taxon>
    </lineage>
</organism>
<accession>A0ABX7PB47</accession>
<name>A0ABX7PB47_9BACT</name>
<dbReference type="RefSeq" id="WP_206729196.1">
    <property type="nucleotide sequence ID" value="NZ_CP071090.1"/>
</dbReference>
<evidence type="ECO:0000313" key="2">
    <source>
        <dbReference type="Proteomes" id="UP000662747"/>
    </source>
</evidence>